<keyword evidence="3" id="KW-0813">Transport</keyword>
<keyword evidence="4" id="KW-1003">Cell membrane</keyword>
<feature type="transmembrane region" description="Helical" evidence="8">
    <location>
        <begin position="276"/>
        <end position="297"/>
    </location>
</feature>
<protein>
    <submittedName>
        <fullName evidence="10">ABC transporter permease</fullName>
    </submittedName>
</protein>
<evidence type="ECO:0000256" key="7">
    <source>
        <dbReference type="ARBA" id="ARBA00023136"/>
    </source>
</evidence>
<name>A0ABV9CIY4_9ACTN</name>
<gene>
    <name evidence="10" type="ORF">ACFO60_19665</name>
</gene>
<dbReference type="Proteomes" id="UP001596004">
    <property type="component" value="Unassembled WGS sequence"/>
</dbReference>
<evidence type="ECO:0000313" key="10">
    <source>
        <dbReference type="EMBL" id="MFC4533001.1"/>
    </source>
</evidence>
<reference evidence="11" key="1">
    <citation type="journal article" date="2019" name="Int. J. Syst. Evol. Microbiol.">
        <title>The Global Catalogue of Microorganisms (GCM) 10K type strain sequencing project: providing services to taxonomists for standard genome sequencing and annotation.</title>
        <authorList>
            <consortium name="The Broad Institute Genomics Platform"/>
            <consortium name="The Broad Institute Genome Sequencing Center for Infectious Disease"/>
            <person name="Wu L."/>
            <person name="Ma J."/>
        </authorList>
    </citation>
    <scope>NUCLEOTIDE SEQUENCE [LARGE SCALE GENOMIC DNA]</scope>
    <source>
        <strain evidence="11">CGMCC 4.7132</strain>
    </source>
</reference>
<evidence type="ECO:0000259" key="9">
    <source>
        <dbReference type="PROSITE" id="PS51012"/>
    </source>
</evidence>
<evidence type="ECO:0000256" key="6">
    <source>
        <dbReference type="ARBA" id="ARBA00022989"/>
    </source>
</evidence>
<evidence type="ECO:0000313" key="11">
    <source>
        <dbReference type="Proteomes" id="UP001596004"/>
    </source>
</evidence>
<comment type="similarity">
    <text evidence="2">Belongs to the ABC-2 integral membrane protein family.</text>
</comment>
<comment type="caution">
    <text evidence="10">The sequence shown here is derived from an EMBL/GenBank/DDBJ whole genome shotgun (WGS) entry which is preliminary data.</text>
</comment>
<dbReference type="PROSITE" id="PS51012">
    <property type="entry name" value="ABC_TM2"/>
    <property type="match status" value="1"/>
</dbReference>
<keyword evidence="6 8" id="KW-1133">Transmembrane helix</keyword>
<feature type="transmembrane region" description="Helical" evidence="8">
    <location>
        <begin position="198"/>
        <end position="220"/>
    </location>
</feature>
<proteinExistence type="inferred from homology"/>
<feature type="transmembrane region" description="Helical" evidence="8">
    <location>
        <begin position="241"/>
        <end position="270"/>
    </location>
</feature>
<keyword evidence="5 8" id="KW-0812">Transmembrane</keyword>
<dbReference type="PANTHER" id="PTHR30294:SF38">
    <property type="entry name" value="TRANSPORT PERMEASE PROTEIN"/>
    <property type="match status" value="1"/>
</dbReference>
<feature type="transmembrane region" description="Helical" evidence="8">
    <location>
        <begin position="21"/>
        <end position="40"/>
    </location>
</feature>
<evidence type="ECO:0000256" key="5">
    <source>
        <dbReference type="ARBA" id="ARBA00022692"/>
    </source>
</evidence>
<comment type="subcellular location">
    <subcellularLocation>
        <location evidence="1">Cell membrane</location>
        <topology evidence="1">Multi-pass membrane protein</topology>
    </subcellularLocation>
</comment>
<feature type="domain" description="ABC transmembrane type-2" evidence="9">
    <location>
        <begin position="155"/>
        <end position="387"/>
    </location>
</feature>
<evidence type="ECO:0000256" key="1">
    <source>
        <dbReference type="ARBA" id="ARBA00004651"/>
    </source>
</evidence>
<dbReference type="EMBL" id="JBHSFP010000012">
    <property type="protein sequence ID" value="MFC4533001.1"/>
    <property type="molecule type" value="Genomic_DNA"/>
</dbReference>
<feature type="transmembrane region" description="Helical" evidence="8">
    <location>
        <begin position="362"/>
        <end position="382"/>
    </location>
</feature>
<feature type="transmembrane region" description="Helical" evidence="8">
    <location>
        <begin position="309"/>
        <end position="327"/>
    </location>
</feature>
<evidence type="ECO:0000256" key="8">
    <source>
        <dbReference type="SAM" id="Phobius"/>
    </source>
</evidence>
<dbReference type="RefSeq" id="WP_380841943.1">
    <property type="nucleotide sequence ID" value="NZ_JBHSFP010000012.1"/>
</dbReference>
<dbReference type="PANTHER" id="PTHR30294">
    <property type="entry name" value="MEMBRANE COMPONENT OF ABC TRANSPORTER YHHJ-RELATED"/>
    <property type="match status" value="1"/>
</dbReference>
<dbReference type="InterPro" id="IPR051449">
    <property type="entry name" value="ABC-2_transporter_component"/>
</dbReference>
<dbReference type="InterPro" id="IPR047817">
    <property type="entry name" value="ABC2_TM_bact-type"/>
</dbReference>
<dbReference type="Pfam" id="PF12698">
    <property type="entry name" value="ABC2_membrane_3"/>
    <property type="match status" value="1"/>
</dbReference>
<dbReference type="Gene3D" id="3.40.1710.10">
    <property type="entry name" value="abc type-2 transporter like domain"/>
    <property type="match status" value="1"/>
</dbReference>
<evidence type="ECO:0000256" key="2">
    <source>
        <dbReference type="ARBA" id="ARBA00007783"/>
    </source>
</evidence>
<evidence type="ECO:0000256" key="4">
    <source>
        <dbReference type="ARBA" id="ARBA00022475"/>
    </source>
</evidence>
<keyword evidence="7 8" id="KW-0472">Membrane</keyword>
<accession>A0ABV9CIY4</accession>
<evidence type="ECO:0000256" key="3">
    <source>
        <dbReference type="ARBA" id="ARBA00022448"/>
    </source>
</evidence>
<organism evidence="10 11">
    <name type="scientific">Sphaerisporangium dianthi</name>
    <dbReference type="NCBI Taxonomy" id="1436120"/>
    <lineage>
        <taxon>Bacteria</taxon>
        <taxon>Bacillati</taxon>
        <taxon>Actinomycetota</taxon>
        <taxon>Actinomycetes</taxon>
        <taxon>Streptosporangiales</taxon>
        <taxon>Streptosporangiaceae</taxon>
        <taxon>Sphaerisporangium</taxon>
    </lineage>
</organism>
<keyword evidence="11" id="KW-1185">Reference proteome</keyword>
<dbReference type="InterPro" id="IPR013525">
    <property type="entry name" value="ABC2_TM"/>
</dbReference>
<sequence>MSAVLSIIVKDLRQRLRDRSLPLFAVIVPLGLAAIFSLVFSGVGGDGIARYAVADLDQGSVATAFVDGLRPLERQGVIRTTTAASESEAAALAARGEVAAAFVIPPGLSAAVRAGRPAEIKVIAGADAQIGAQVARAIAESFSAESHSAGLAVALTLRGASADPAQAARLAAQVAEVRAPVTVRDVGAARRELSLRTYFAAGMAVFFLFFTVQFGVAGLLQERRDGTLARLLAAPIPRRSILWGKLAGSVAVGLVSMTVLIVATSLLLGARWGDPLGVAALVVAGVLAATGVMSVVATFARTAEQAGNWQAISAIVLGMLGGVFVPLPQTNGVLVWLGRATPHQWFLQGLADLSAGGSVTVVWAPVVAMLGFAAVTTGVAALRMGRMLRP</sequence>